<accession>A0ACC1QE21</accession>
<keyword evidence="2" id="KW-1185">Reference proteome</keyword>
<proteinExistence type="predicted"/>
<evidence type="ECO:0000313" key="1">
    <source>
        <dbReference type="EMBL" id="KAJ3472707.1"/>
    </source>
</evidence>
<evidence type="ECO:0000313" key="2">
    <source>
        <dbReference type="Proteomes" id="UP001148737"/>
    </source>
</evidence>
<comment type="caution">
    <text evidence="1">The sequence shown here is derived from an EMBL/GenBank/DDBJ whole genome shotgun (WGS) entry which is preliminary data.</text>
</comment>
<sequence>MSELNDRTFHLFPKLHPEIRLMIWEHYFTSPRLHIIEQALPVERPRTKFPPRELLTVKDGVKMQQGCFMTWTTMDATTNQVLPTRFHTDINQEARFVAKKVGRWTKIPKKQLQCPGWRPDRGDKHGSVIIRKGRIDVNWSIDVLYVYNPQSILPLLSVTRLDFTPHIQHLALAVPYTCPIRGPFGLSFPSQWLDFAPTHFEQLQTITVVTIPPKAATQRDAPIMTHAVCPRDAHGFTTVKAYHKQSEFSFNTSTLLEDTRVAGAARYQFDRHHEHGLRSRVVVKRAVDVDFLQVDDQKYARRLKL</sequence>
<name>A0ACC1QE21_9HYPO</name>
<dbReference type="Proteomes" id="UP001148737">
    <property type="component" value="Unassembled WGS sequence"/>
</dbReference>
<organism evidence="1 2">
    <name type="scientific">Lecanicillium saksenae</name>
    <dbReference type="NCBI Taxonomy" id="468837"/>
    <lineage>
        <taxon>Eukaryota</taxon>
        <taxon>Fungi</taxon>
        <taxon>Dikarya</taxon>
        <taxon>Ascomycota</taxon>
        <taxon>Pezizomycotina</taxon>
        <taxon>Sordariomycetes</taxon>
        <taxon>Hypocreomycetidae</taxon>
        <taxon>Hypocreales</taxon>
        <taxon>Cordycipitaceae</taxon>
        <taxon>Lecanicillium</taxon>
    </lineage>
</organism>
<protein>
    <submittedName>
        <fullName evidence="1">Uncharacterized protein</fullName>
    </submittedName>
</protein>
<dbReference type="EMBL" id="JANAKD010002916">
    <property type="protein sequence ID" value="KAJ3472707.1"/>
    <property type="molecule type" value="Genomic_DNA"/>
</dbReference>
<gene>
    <name evidence="1" type="ORF">NLG97_g10776</name>
</gene>
<reference evidence="1" key="1">
    <citation type="submission" date="2022-07" db="EMBL/GenBank/DDBJ databases">
        <title>Genome Sequence of Lecanicillium saksenae.</title>
        <authorList>
            <person name="Buettner E."/>
        </authorList>
    </citation>
    <scope>NUCLEOTIDE SEQUENCE</scope>
    <source>
        <strain evidence="1">VT-O1</strain>
    </source>
</reference>